<keyword evidence="3 5" id="KW-1133">Transmembrane helix</keyword>
<dbReference type="Pfam" id="PF04103">
    <property type="entry name" value="CD20"/>
    <property type="match status" value="1"/>
</dbReference>
<name>A0A8C6LEQ4_NOTFU</name>
<evidence type="ECO:0000256" key="1">
    <source>
        <dbReference type="ARBA" id="ARBA00004141"/>
    </source>
</evidence>
<reference evidence="6" key="1">
    <citation type="submission" date="2014-08" db="EMBL/GenBank/DDBJ databases">
        <authorList>
            <person name="Senf B."/>
            <person name="Petzold A."/>
            <person name="Downie B.R."/>
            <person name="Koch P."/>
            <person name="Platzer M."/>
        </authorList>
    </citation>
    <scope>NUCLEOTIDE SEQUENCE [LARGE SCALE GENOMIC DNA]</scope>
    <source>
        <strain evidence="6">GRZ</strain>
    </source>
</reference>
<evidence type="ECO:0000256" key="4">
    <source>
        <dbReference type="ARBA" id="ARBA00023136"/>
    </source>
</evidence>
<protein>
    <submittedName>
        <fullName evidence="6">Uncharacterized protein</fullName>
    </submittedName>
</protein>
<evidence type="ECO:0000256" key="2">
    <source>
        <dbReference type="ARBA" id="ARBA00022692"/>
    </source>
</evidence>
<dbReference type="Proteomes" id="UP000694548">
    <property type="component" value="Chromosome sgr05"/>
</dbReference>
<dbReference type="Ensembl" id="ENSNFUT00015019943.1">
    <property type="protein sequence ID" value="ENSNFUP00015019052.1"/>
    <property type="gene ID" value="ENSNFUG00015009177.1"/>
</dbReference>
<evidence type="ECO:0000313" key="7">
    <source>
        <dbReference type="Proteomes" id="UP000694548"/>
    </source>
</evidence>
<dbReference type="GeneTree" id="ENSGT00940000178550"/>
<dbReference type="GO" id="GO:0016020">
    <property type="term" value="C:membrane"/>
    <property type="evidence" value="ECO:0007669"/>
    <property type="project" value="UniProtKB-SubCell"/>
</dbReference>
<feature type="transmembrane region" description="Helical" evidence="5">
    <location>
        <begin position="125"/>
        <end position="149"/>
    </location>
</feature>
<evidence type="ECO:0000256" key="3">
    <source>
        <dbReference type="ARBA" id="ARBA00022989"/>
    </source>
</evidence>
<proteinExistence type="predicted"/>
<keyword evidence="7" id="KW-1185">Reference proteome</keyword>
<reference evidence="6" key="2">
    <citation type="submission" date="2025-08" db="UniProtKB">
        <authorList>
            <consortium name="Ensembl"/>
        </authorList>
    </citation>
    <scope>IDENTIFICATION</scope>
</reference>
<organism evidence="6 7">
    <name type="scientific">Nothobranchius furzeri</name>
    <name type="common">Turquoise killifish</name>
    <dbReference type="NCBI Taxonomy" id="105023"/>
    <lineage>
        <taxon>Eukaryota</taxon>
        <taxon>Metazoa</taxon>
        <taxon>Chordata</taxon>
        <taxon>Craniata</taxon>
        <taxon>Vertebrata</taxon>
        <taxon>Euteleostomi</taxon>
        <taxon>Actinopterygii</taxon>
        <taxon>Neopterygii</taxon>
        <taxon>Teleostei</taxon>
        <taxon>Neoteleostei</taxon>
        <taxon>Acanthomorphata</taxon>
        <taxon>Ovalentaria</taxon>
        <taxon>Atherinomorphae</taxon>
        <taxon>Cyprinodontiformes</taxon>
        <taxon>Nothobranchiidae</taxon>
        <taxon>Nothobranchius</taxon>
    </lineage>
</organism>
<keyword evidence="2 5" id="KW-0812">Transmembrane</keyword>
<accession>A0A8C6LEQ4</accession>
<feature type="transmembrane region" description="Helical" evidence="5">
    <location>
        <begin position="40"/>
        <end position="60"/>
    </location>
</feature>
<evidence type="ECO:0000256" key="5">
    <source>
        <dbReference type="SAM" id="Phobius"/>
    </source>
</evidence>
<evidence type="ECO:0000313" key="6">
    <source>
        <dbReference type="Ensembl" id="ENSNFUP00015019052.1"/>
    </source>
</evidence>
<dbReference type="InterPro" id="IPR007237">
    <property type="entry name" value="CD20-like"/>
</dbReference>
<sequence>MCYCLFGPLGTLQIMVGLINIGLGPGRMHRYPDDLMDLSAAYWLGAMFIMVGMVSVIPSCWRNHGTLIFSVIMNVVGFIFAFIACVLYHIDQSNSSLPWRCDATDPKNCPNVAHIAQRMLIDMDITLIVMAGLQLISSLILVISGIMLLRSGRMEKDVSDVEIWQPLLKNTLLSGSAA</sequence>
<feature type="transmembrane region" description="Helical" evidence="5">
    <location>
        <begin position="67"/>
        <end position="90"/>
    </location>
</feature>
<reference evidence="6" key="3">
    <citation type="submission" date="2025-09" db="UniProtKB">
        <authorList>
            <consortium name="Ensembl"/>
        </authorList>
    </citation>
    <scope>IDENTIFICATION</scope>
</reference>
<comment type="subcellular location">
    <subcellularLocation>
        <location evidence="1">Membrane</location>
        <topology evidence="1">Multi-pass membrane protein</topology>
    </subcellularLocation>
</comment>
<dbReference type="AlphaFoldDB" id="A0A8C6LEQ4"/>
<keyword evidence="4 5" id="KW-0472">Membrane</keyword>